<dbReference type="Gene3D" id="1.10.1740.10">
    <property type="match status" value="1"/>
</dbReference>
<name>A0A5N0V0D8_9PSEU</name>
<dbReference type="AlphaFoldDB" id="A0A5N0V0D8"/>
<organism evidence="8 9">
    <name type="scientific">Amycolatopsis acidicola</name>
    <dbReference type="NCBI Taxonomy" id="2596893"/>
    <lineage>
        <taxon>Bacteria</taxon>
        <taxon>Bacillati</taxon>
        <taxon>Actinomycetota</taxon>
        <taxon>Actinomycetes</taxon>
        <taxon>Pseudonocardiales</taxon>
        <taxon>Pseudonocardiaceae</taxon>
        <taxon>Amycolatopsis</taxon>
    </lineage>
</organism>
<protein>
    <submittedName>
        <fullName evidence="8">SigE family RNA polymerase sigma factor</fullName>
    </submittedName>
</protein>
<dbReference type="NCBIfam" id="TIGR02983">
    <property type="entry name" value="SigE-fam_strep"/>
    <property type="match status" value="1"/>
</dbReference>
<reference evidence="8" key="1">
    <citation type="submission" date="2019-09" db="EMBL/GenBank/DDBJ databases">
        <authorList>
            <person name="Teo W.F.A."/>
            <person name="Duangmal K."/>
        </authorList>
    </citation>
    <scope>NUCLEOTIDE SEQUENCE [LARGE SCALE GENOMIC DNA]</scope>
    <source>
        <strain evidence="8">K81G1</strain>
    </source>
</reference>
<evidence type="ECO:0000313" key="9">
    <source>
        <dbReference type="Proteomes" id="UP000319769"/>
    </source>
</evidence>
<dbReference type="PANTHER" id="PTHR43133">
    <property type="entry name" value="RNA POLYMERASE ECF-TYPE SIGMA FACTO"/>
    <property type="match status" value="1"/>
</dbReference>
<dbReference type="Pfam" id="PF04542">
    <property type="entry name" value="Sigma70_r2"/>
    <property type="match status" value="1"/>
</dbReference>
<evidence type="ECO:0000256" key="1">
    <source>
        <dbReference type="ARBA" id="ARBA00010641"/>
    </source>
</evidence>
<keyword evidence="2" id="KW-0805">Transcription regulation</keyword>
<dbReference type="EMBL" id="VMNW02000027">
    <property type="protein sequence ID" value="KAA9159770.1"/>
    <property type="molecule type" value="Genomic_DNA"/>
</dbReference>
<evidence type="ECO:0000256" key="5">
    <source>
        <dbReference type="ARBA" id="ARBA00023163"/>
    </source>
</evidence>
<sequence length="169" mass="19388">MPERFEQFVAGRLDRLLRYATALTCDPHLAQDVVQEVLLRAQVRWPRISSMDAPESYLRRMVTNEYLSWRRRRASKVIASTHGKLDELGAPTADHAHRYAERDAMRHRIARLPRKQRAAILLRYYEDCTDEQIGEVLGCATGTVRSHISRALSALRADEARMSVTEALS</sequence>
<dbReference type="InterPro" id="IPR014284">
    <property type="entry name" value="RNA_pol_sigma-70_dom"/>
</dbReference>
<evidence type="ECO:0000256" key="3">
    <source>
        <dbReference type="ARBA" id="ARBA00023082"/>
    </source>
</evidence>
<dbReference type="GO" id="GO:0003677">
    <property type="term" value="F:DNA binding"/>
    <property type="evidence" value="ECO:0007669"/>
    <property type="project" value="UniProtKB-KW"/>
</dbReference>
<dbReference type="InterPro" id="IPR014325">
    <property type="entry name" value="RNA_pol_sigma-E_actinobac"/>
</dbReference>
<dbReference type="NCBIfam" id="TIGR02937">
    <property type="entry name" value="sigma70-ECF"/>
    <property type="match status" value="1"/>
</dbReference>
<keyword evidence="4" id="KW-0238">DNA-binding</keyword>
<dbReference type="OrthoDB" id="3692620at2"/>
<evidence type="ECO:0000256" key="4">
    <source>
        <dbReference type="ARBA" id="ARBA00023125"/>
    </source>
</evidence>
<accession>A0A5N0V0D8</accession>
<feature type="domain" description="RNA polymerase sigma factor 70 region 4 type 2" evidence="7">
    <location>
        <begin position="103"/>
        <end position="155"/>
    </location>
</feature>
<dbReference type="InterPro" id="IPR013325">
    <property type="entry name" value="RNA_pol_sigma_r2"/>
</dbReference>
<evidence type="ECO:0000259" key="7">
    <source>
        <dbReference type="Pfam" id="PF08281"/>
    </source>
</evidence>
<evidence type="ECO:0000259" key="6">
    <source>
        <dbReference type="Pfam" id="PF04542"/>
    </source>
</evidence>
<dbReference type="SUPFAM" id="SSF88946">
    <property type="entry name" value="Sigma2 domain of RNA polymerase sigma factors"/>
    <property type="match status" value="1"/>
</dbReference>
<dbReference type="PANTHER" id="PTHR43133:SF50">
    <property type="entry name" value="ECF RNA POLYMERASE SIGMA FACTOR SIGM"/>
    <property type="match status" value="1"/>
</dbReference>
<dbReference type="InterPro" id="IPR036388">
    <property type="entry name" value="WH-like_DNA-bd_sf"/>
</dbReference>
<evidence type="ECO:0000256" key="2">
    <source>
        <dbReference type="ARBA" id="ARBA00023015"/>
    </source>
</evidence>
<dbReference type="Gene3D" id="1.10.10.10">
    <property type="entry name" value="Winged helix-like DNA-binding domain superfamily/Winged helix DNA-binding domain"/>
    <property type="match status" value="1"/>
</dbReference>
<dbReference type="Proteomes" id="UP000319769">
    <property type="component" value="Unassembled WGS sequence"/>
</dbReference>
<keyword evidence="9" id="KW-1185">Reference proteome</keyword>
<dbReference type="InterPro" id="IPR013324">
    <property type="entry name" value="RNA_pol_sigma_r3/r4-like"/>
</dbReference>
<gene>
    <name evidence="8" type="ORF">FPZ12_019255</name>
</gene>
<comment type="caution">
    <text evidence="8">The sequence shown here is derived from an EMBL/GenBank/DDBJ whole genome shotgun (WGS) entry which is preliminary data.</text>
</comment>
<dbReference type="RefSeq" id="WP_144746820.1">
    <property type="nucleotide sequence ID" value="NZ_VMNW02000027.1"/>
</dbReference>
<dbReference type="GO" id="GO:0016987">
    <property type="term" value="F:sigma factor activity"/>
    <property type="evidence" value="ECO:0007669"/>
    <property type="project" value="UniProtKB-KW"/>
</dbReference>
<dbReference type="InterPro" id="IPR039425">
    <property type="entry name" value="RNA_pol_sigma-70-like"/>
</dbReference>
<dbReference type="Pfam" id="PF08281">
    <property type="entry name" value="Sigma70_r4_2"/>
    <property type="match status" value="1"/>
</dbReference>
<dbReference type="InterPro" id="IPR007627">
    <property type="entry name" value="RNA_pol_sigma70_r2"/>
</dbReference>
<comment type="similarity">
    <text evidence="1">Belongs to the sigma-70 factor family. ECF subfamily.</text>
</comment>
<evidence type="ECO:0000313" key="8">
    <source>
        <dbReference type="EMBL" id="KAA9159770.1"/>
    </source>
</evidence>
<feature type="domain" description="RNA polymerase sigma-70 region 2" evidence="6">
    <location>
        <begin position="13"/>
        <end position="74"/>
    </location>
</feature>
<dbReference type="InterPro" id="IPR013249">
    <property type="entry name" value="RNA_pol_sigma70_r4_t2"/>
</dbReference>
<dbReference type="GO" id="GO:0006352">
    <property type="term" value="P:DNA-templated transcription initiation"/>
    <property type="evidence" value="ECO:0007669"/>
    <property type="project" value="InterPro"/>
</dbReference>
<keyword evidence="5" id="KW-0804">Transcription</keyword>
<dbReference type="CDD" id="cd06171">
    <property type="entry name" value="Sigma70_r4"/>
    <property type="match status" value="1"/>
</dbReference>
<proteinExistence type="inferred from homology"/>
<keyword evidence="3" id="KW-0731">Sigma factor</keyword>
<dbReference type="SUPFAM" id="SSF88659">
    <property type="entry name" value="Sigma3 and sigma4 domains of RNA polymerase sigma factors"/>
    <property type="match status" value="1"/>
</dbReference>